<dbReference type="InterPro" id="IPR036890">
    <property type="entry name" value="HATPase_C_sf"/>
</dbReference>
<organism evidence="18 19">
    <name type="scientific">Hominimerdicola aceti</name>
    <dbReference type="NCBI Taxonomy" id="2981726"/>
    <lineage>
        <taxon>Bacteria</taxon>
        <taxon>Bacillati</taxon>
        <taxon>Bacillota</taxon>
        <taxon>Clostridia</taxon>
        <taxon>Eubacteriales</taxon>
        <taxon>Oscillospiraceae</taxon>
        <taxon>Hominimerdicola</taxon>
    </lineage>
</organism>
<dbReference type="Pfam" id="PF02518">
    <property type="entry name" value="HATPase_c"/>
    <property type="match status" value="1"/>
</dbReference>
<dbReference type="PROSITE" id="PS50885">
    <property type="entry name" value="HAMP"/>
    <property type="match status" value="1"/>
</dbReference>
<comment type="catalytic activity">
    <reaction evidence="1">
        <text>ATP + protein L-histidine = ADP + protein N-phospho-L-histidine.</text>
        <dbReference type="EC" id="2.7.13.3"/>
    </reaction>
</comment>
<keyword evidence="19" id="KW-1185">Reference proteome</keyword>
<evidence type="ECO:0000256" key="2">
    <source>
        <dbReference type="ARBA" id="ARBA00004651"/>
    </source>
</evidence>
<dbReference type="InterPro" id="IPR003661">
    <property type="entry name" value="HisK_dim/P_dom"/>
</dbReference>
<evidence type="ECO:0000256" key="4">
    <source>
        <dbReference type="ARBA" id="ARBA00022475"/>
    </source>
</evidence>
<evidence type="ECO:0000256" key="11">
    <source>
        <dbReference type="ARBA" id="ARBA00022989"/>
    </source>
</evidence>
<evidence type="ECO:0000313" key="18">
    <source>
        <dbReference type="EMBL" id="MCU6705769.1"/>
    </source>
</evidence>
<dbReference type="GO" id="GO:0000155">
    <property type="term" value="F:phosphorelay sensor kinase activity"/>
    <property type="evidence" value="ECO:0007669"/>
    <property type="project" value="InterPro"/>
</dbReference>
<evidence type="ECO:0000256" key="7">
    <source>
        <dbReference type="ARBA" id="ARBA00022692"/>
    </source>
</evidence>
<dbReference type="PANTHER" id="PTHR45528">
    <property type="entry name" value="SENSOR HISTIDINE KINASE CPXA"/>
    <property type="match status" value="1"/>
</dbReference>
<dbReference type="CDD" id="cd00082">
    <property type="entry name" value="HisKA"/>
    <property type="match status" value="1"/>
</dbReference>
<evidence type="ECO:0000256" key="14">
    <source>
        <dbReference type="SAM" id="Coils"/>
    </source>
</evidence>
<dbReference type="RefSeq" id="WP_267301045.1">
    <property type="nucleotide sequence ID" value="NZ_JAOQJZ010000006.1"/>
</dbReference>
<dbReference type="AlphaFoldDB" id="A0AAE3IH25"/>
<dbReference type="InterPro" id="IPR036097">
    <property type="entry name" value="HisK_dim/P_sf"/>
</dbReference>
<dbReference type="EMBL" id="JAOQJZ010000006">
    <property type="protein sequence ID" value="MCU6705769.1"/>
    <property type="molecule type" value="Genomic_DNA"/>
</dbReference>
<name>A0AAE3IH25_9FIRM</name>
<dbReference type="CDD" id="cd06225">
    <property type="entry name" value="HAMP"/>
    <property type="match status" value="1"/>
</dbReference>
<accession>A0AAE3IH25</accession>
<dbReference type="InterPro" id="IPR005467">
    <property type="entry name" value="His_kinase_dom"/>
</dbReference>
<feature type="coiled-coil region" evidence="14">
    <location>
        <begin position="250"/>
        <end position="277"/>
    </location>
</feature>
<evidence type="ECO:0000256" key="13">
    <source>
        <dbReference type="ARBA" id="ARBA00023136"/>
    </source>
</evidence>
<evidence type="ECO:0000256" key="15">
    <source>
        <dbReference type="SAM" id="Phobius"/>
    </source>
</evidence>
<sequence>MKRSSKLAEVKEKVSNKTAEIKAKRSLRSYVWMYFIFFTAFILILIWLFQYFFLERYYQSAKIRDITDAANQIIQAYGTDQQEVTNRSLAFDNSLCIVITDEMGNPLVMENNMGAYSHLNKIINKGYGIGLFKMISKLKQSDDNYITKIAQNENFKSKEIFYCTSIYTDDSDKQAYLFIESSIEPIDSTVSIIREQLIYITIILFELAFIVTMYISKRLSKPIVDITNTAKKFGEGDYTVEFNGHGYCEIEELSTVLNNAKDEIQKVSELRKDLIANISHDLRTPLTMVKAYAEMIRDLSGDNPVKRQEHIQVIIDEADRLSSLVNNLLELSKLESGNAELKLTDFSIVDKLNDCMTRYQILIEQNGYDIKYIPDEDRVITADIAKLDQVIYNFINNAINYTGDNKVIRIKQINKADVVRIEVTDNGKGISKELLPKIFDRYYRDAKVKRDVVGTGLGLSICQEILKAHGFAYGVQSEEGKGSTFWFEAKIAKQESKTVQKMESRLSLSGLEEK</sequence>
<dbReference type="CDD" id="cd00075">
    <property type="entry name" value="HATPase"/>
    <property type="match status" value="1"/>
</dbReference>
<dbReference type="SUPFAM" id="SSF47384">
    <property type="entry name" value="Homodimeric domain of signal transducing histidine kinase"/>
    <property type="match status" value="1"/>
</dbReference>
<keyword evidence="4" id="KW-1003">Cell membrane</keyword>
<dbReference type="InterPro" id="IPR003594">
    <property type="entry name" value="HATPase_dom"/>
</dbReference>
<evidence type="ECO:0000256" key="9">
    <source>
        <dbReference type="ARBA" id="ARBA00022777"/>
    </source>
</evidence>
<dbReference type="FunFam" id="1.10.287.130:FF:000001">
    <property type="entry name" value="Two-component sensor histidine kinase"/>
    <property type="match status" value="1"/>
</dbReference>
<keyword evidence="9 18" id="KW-0418">Kinase</keyword>
<evidence type="ECO:0000256" key="3">
    <source>
        <dbReference type="ARBA" id="ARBA00012438"/>
    </source>
</evidence>
<evidence type="ECO:0000256" key="10">
    <source>
        <dbReference type="ARBA" id="ARBA00022840"/>
    </source>
</evidence>
<dbReference type="Pfam" id="PF00512">
    <property type="entry name" value="HisKA"/>
    <property type="match status" value="1"/>
</dbReference>
<dbReference type="Gene3D" id="3.30.565.10">
    <property type="entry name" value="Histidine kinase-like ATPase, C-terminal domain"/>
    <property type="match status" value="1"/>
</dbReference>
<keyword evidence="7 15" id="KW-0812">Transmembrane</keyword>
<dbReference type="PANTHER" id="PTHR45528:SF1">
    <property type="entry name" value="SENSOR HISTIDINE KINASE CPXA"/>
    <property type="match status" value="1"/>
</dbReference>
<evidence type="ECO:0000256" key="8">
    <source>
        <dbReference type="ARBA" id="ARBA00022741"/>
    </source>
</evidence>
<evidence type="ECO:0000259" key="16">
    <source>
        <dbReference type="PROSITE" id="PS50109"/>
    </source>
</evidence>
<protein>
    <recommendedName>
        <fullName evidence="3">histidine kinase</fullName>
        <ecNumber evidence="3">2.7.13.3</ecNumber>
    </recommendedName>
</protein>
<dbReference type="SMART" id="SM00388">
    <property type="entry name" value="HisKA"/>
    <property type="match status" value="1"/>
</dbReference>
<comment type="subcellular location">
    <subcellularLocation>
        <location evidence="2">Cell membrane</location>
        <topology evidence="2">Multi-pass membrane protein</topology>
    </subcellularLocation>
</comment>
<keyword evidence="8" id="KW-0547">Nucleotide-binding</keyword>
<dbReference type="PROSITE" id="PS50109">
    <property type="entry name" value="HIS_KIN"/>
    <property type="match status" value="1"/>
</dbReference>
<dbReference type="InterPro" id="IPR050398">
    <property type="entry name" value="HssS/ArlS-like"/>
</dbReference>
<dbReference type="SMART" id="SM00387">
    <property type="entry name" value="HATPase_c"/>
    <property type="match status" value="1"/>
</dbReference>
<dbReference type="SUPFAM" id="SSF55874">
    <property type="entry name" value="ATPase domain of HSP90 chaperone/DNA topoisomerase II/histidine kinase"/>
    <property type="match status" value="1"/>
</dbReference>
<keyword evidence="5" id="KW-0597">Phosphoprotein</keyword>
<dbReference type="GO" id="GO:0005524">
    <property type="term" value="F:ATP binding"/>
    <property type="evidence" value="ECO:0007669"/>
    <property type="project" value="UniProtKB-KW"/>
</dbReference>
<evidence type="ECO:0000256" key="5">
    <source>
        <dbReference type="ARBA" id="ARBA00022553"/>
    </source>
</evidence>
<dbReference type="FunFam" id="3.30.565.10:FF:000006">
    <property type="entry name" value="Sensor histidine kinase WalK"/>
    <property type="match status" value="1"/>
</dbReference>
<evidence type="ECO:0000313" key="19">
    <source>
        <dbReference type="Proteomes" id="UP001208131"/>
    </source>
</evidence>
<evidence type="ECO:0000256" key="1">
    <source>
        <dbReference type="ARBA" id="ARBA00000085"/>
    </source>
</evidence>
<keyword evidence="6" id="KW-0808">Transferase</keyword>
<dbReference type="EC" id="2.7.13.3" evidence="3"/>
<reference evidence="18 19" key="1">
    <citation type="journal article" date="2021" name="ISME Commun">
        <title>Automated analysis of genomic sequences facilitates high-throughput and comprehensive description of bacteria.</title>
        <authorList>
            <person name="Hitch T.C.A."/>
        </authorList>
    </citation>
    <scope>NUCLEOTIDE SEQUENCE [LARGE SCALE GENOMIC DNA]</scope>
    <source>
        <strain evidence="18 19">Sanger_31</strain>
    </source>
</reference>
<dbReference type="Proteomes" id="UP001208131">
    <property type="component" value="Unassembled WGS sequence"/>
</dbReference>
<dbReference type="InterPro" id="IPR003660">
    <property type="entry name" value="HAMP_dom"/>
</dbReference>
<keyword evidence="14" id="KW-0175">Coiled coil</keyword>
<feature type="domain" description="HAMP" evidence="17">
    <location>
        <begin position="217"/>
        <end position="269"/>
    </location>
</feature>
<evidence type="ECO:0000259" key="17">
    <source>
        <dbReference type="PROSITE" id="PS50885"/>
    </source>
</evidence>
<feature type="transmembrane region" description="Helical" evidence="15">
    <location>
        <begin position="31"/>
        <end position="54"/>
    </location>
</feature>
<keyword evidence="13 15" id="KW-0472">Membrane</keyword>
<keyword evidence="12" id="KW-0902">Two-component regulatory system</keyword>
<gene>
    <name evidence="18" type="ORF">OCV57_07520</name>
</gene>
<keyword evidence="10" id="KW-0067">ATP-binding</keyword>
<dbReference type="Gene3D" id="6.10.340.10">
    <property type="match status" value="1"/>
</dbReference>
<proteinExistence type="predicted"/>
<dbReference type="PRINTS" id="PR00344">
    <property type="entry name" value="BCTRLSENSOR"/>
</dbReference>
<dbReference type="SUPFAM" id="SSF158472">
    <property type="entry name" value="HAMP domain-like"/>
    <property type="match status" value="1"/>
</dbReference>
<dbReference type="Gene3D" id="1.10.287.130">
    <property type="match status" value="1"/>
</dbReference>
<dbReference type="GO" id="GO:0005886">
    <property type="term" value="C:plasma membrane"/>
    <property type="evidence" value="ECO:0007669"/>
    <property type="project" value="UniProtKB-SubCell"/>
</dbReference>
<dbReference type="InterPro" id="IPR004358">
    <property type="entry name" value="Sig_transdc_His_kin-like_C"/>
</dbReference>
<keyword evidence="11 15" id="KW-1133">Transmembrane helix</keyword>
<comment type="caution">
    <text evidence="18">The sequence shown here is derived from an EMBL/GenBank/DDBJ whole genome shotgun (WGS) entry which is preliminary data.</text>
</comment>
<evidence type="ECO:0000256" key="6">
    <source>
        <dbReference type="ARBA" id="ARBA00022679"/>
    </source>
</evidence>
<feature type="transmembrane region" description="Helical" evidence="15">
    <location>
        <begin position="197"/>
        <end position="215"/>
    </location>
</feature>
<evidence type="ECO:0000256" key="12">
    <source>
        <dbReference type="ARBA" id="ARBA00023012"/>
    </source>
</evidence>
<feature type="domain" description="Histidine kinase" evidence="16">
    <location>
        <begin position="277"/>
        <end position="493"/>
    </location>
</feature>